<dbReference type="Gene3D" id="2.60.120.260">
    <property type="entry name" value="Galactose-binding domain-like"/>
    <property type="match status" value="1"/>
</dbReference>
<evidence type="ECO:0000313" key="2">
    <source>
        <dbReference type="EMBL" id="TLU90071.1"/>
    </source>
</evidence>
<dbReference type="AlphaFoldDB" id="A0A5R9K876"/>
<comment type="caution">
    <text evidence="2">The sequence shown here is derived from an EMBL/GenBank/DDBJ whole genome shotgun (WGS) entry which is preliminary data.</text>
</comment>
<evidence type="ECO:0000256" key="1">
    <source>
        <dbReference type="SAM" id="SignalP"/>
    </source>
</evidence>
<keyword evidence="3" id="KW-1185">Reference proteome</keyword>
<evidence type="ECO:0000313" key="3">
    <source>
        <dbReference type="Proteomes" id="UP000309788"/>
    </source>
</evidence>
<feature type="chain" id="PRO_5024360831" description="Ig-like domain-containing protein" evidence="1">
    <location>
        <begin position="21"/>
        <end position="636"/>
    </location>
</feature>
<feature type="signal peptide" evidence="1">
    <location>
        <begin position="1"/>
        <end position="20"/>
    </location>
</feature>
<dbReference type="Proteomes" id="UP000309788">
    <property type="component" value="Unassembled WGS sequence"/>
</dbReference>
<evidence type="ECO:0008006" key="4">
    <source>
        <dbReference type="Google" id="ProtNLM"/>
    </source>
</evidence>
<gene>
    <name evidence="2" type="ORF">FEM55_21375</name>
</gene>
<keyword evidence="1" id="KW-0732">Signal</keyword>
<protein>
    <recommendedName>
        <fullName evidence="4">Ig-like domain-containing protein</fullName>
    </recommendedName>
</protein>
<sequence>MKKIFRFFLLLLYGCGQSMAQSIAPTGGGDPCLSCTPPSWTSTGVISHVSTLTNLGGFSSIKWLEPGTNNPGSVLPPPSGASTFLTIVAQANQPTNQPHEVSTMVTGLTAGHVYTLSSEIMTARIGNFAGSPPTFGTYGADILIKVDDGLVTKHVLVPSDDWTTFSVTWTATDTDAKISFVVPLTSSLKAGPINIDVTQNAITDLCKAGLNQVTLQGNSVKATCPTNTADITTFVTGQAPPGTSVVWYRDPQHTPGKEVADPHNASGGQVGIKYYAFYWDAGLNCFNTNNSVAEVVVEAAPLCNPIKCLAGTDQVWLGTEKVFASCPDSLGNLNKATIDKKPLGVIVRWFDNPYHSGQWIEDITAVKPGTYYVFYYDPLSDCYNTAESKIMVTVEVNCPCAAEGTTVTISNASLVNECPKLTVNLNKASLATAPNGTELVWFNNPNHSGSPVIDPTVVGAGVYYAFYYDPIIKCYNTDNSTAQVVAVVMPCVDLTPVLDIDDVDFTETAERDFIVRIKELNGSNTFDEIGFSLTKPSGFEVTYQFFNSNSNVSGGIQNQNSNWQFSENSKLITITSKPGVIIAGKGEAIIGFHLKRKNGVPFNTIQNITPTIVTGNAGGDVNPKNNNTVTNLITTK</sequence>
<proteinExistence type="predicted"/>
<dbReference type="RefSeq" id="WP_138283421.1">
    <property type="nucleotide sequence ID" value="NZ_BMGE01000006.1"/>
</dbReference>
<organism evidence="2 3">
    <name type="scientific">Dyadobacter sediminis</name>
    <dbReference type="NCBI Taxonomy" id="1493691"/>
    <lineage>
        <taxon>Bacteria</taxon>
        <taxon>Pseudomonadati</taxon>
        <taxon>Bacteroidota</taxon>
        <taxon>Cytophagia</taxon>
        <taxon>Cytophagales</taxon>
        <taxon>Spirosomataceae</taxon>
        <taxon>Dyadobacter</taxon>
    </lineage>
</organism>
<accession>A0A5R9K876</accession>
<reference evidence="2 3" key="1">
    <citation type="submission" date="2019-05" db="EMBL/GenBank/DDBJ databases">
        <authorList>
            <person name="Qu J.-H."/>
        </authorList>
    </citation>
    <scope>NUCLEOTIDE SEQUENCE [LARGE SCALE GENOMIC DNA]</scope>
    <source>
        <strain evidence="2 3">Z12</strain>
    </source>
</reference>
<name>A0A5R9K876_9BACT</name>
<dbReference type="EMBL" id="VCEI01000029">
    <property type="protein sequence ID" value="TLU90071.1"/>
    <property type="molecule type" value="Genomic_DNA"/>
</dbReference>
<dbReference type="OrthoDB" id="951012at2"/>